<organism evidence="2 3">
    <name type="scientific">Candidatus Raymondbacteria bacterium RIFOXYD12_FULL_49_13</name>
    <dbReference type="NCBI Taxonomy" id="1817890"/>
    <lineage>
        <taxon>Bacteria</taxon>
        <taxon>Raymondiibacteriota</taxon>
    </lineage>
</organism>
<dbReference type="InterPro" id="IPR011050">
    <property type="entry name" value="Pectin_lyase_fold/virulence"/>
</dbReference>
<feature type="domain" description="FlgD/Vpr Ig-like" evidence="1">
    <location>
        <begin position="447"/>
        <end position="499"/>
    </location>
</feature>
<protein>
    <recommendedName>
        <fullName evidence="1">FlgD/Vpr Ig-like domain-containing protein</fullName>
    </recommendedName>
</protein>
<dbReference type="InterPro" id="IPR012334">
    <property type="entry name" value="Pectin_lyas_fold"/>
</dbReference>
<reference evidence="2 3" key="1">
    <citation type="journal article" date="2016" name="Nat. Commun.">
        <title>Thousands of microbial genomes shed light on interconnected biogeochemical processes in an aquifer system.</title>
        <authorList>
            <person name="Anantharaman K."/>
            <person name="Brown C.T."/>
            <person name="Hug L.A."/>
            <person name="Sharon I."/>
            <person name="Castelle C.J."/>
            <person name="Probst A.J."/>
            <person name="Thomas B.C."/>
            <person name="Singh A."/>
            <person name="Wilkins M.J."/>
            <person name="Karaoz U."/>
            <person name="Brodie E.L."/>
            <person name="Williams K.H."/>
            <person name="Hubbard S.S."/>
            <person name="Banfield J.F."/>
        </authorList>
    </citation>
    <scope>NUCLEOTIDE SEQUENCE [LARGE SCALE GENOMIC DNA]</scope>
</reference>
<dbReference type="SMART" id="SM00710">
    <property type="entry name" value="PbH1"/>
    <property type="match status" value="5"/>
</dbReference>
<dbReference type="InterPro" id="IPR006626">
    <property type="entry name" value="PbH1"/>
</dbReference>
<sequence length="512" mass="55287">MRIDSMYGIKILILTCVFSAQIGAYTTFDGKTVPPLPAPVNPTMCSTTIQLYMALRTQGPNKTIVLKDGAYDIATIEPLRIDSIGVTIRGQSGDPTKVVISGKGFENCDYPDEEMFQLAADSIVFANVTIAESRCHGIKILVDGVDNVRLHNVRFFNIGERCIKGGLGGYGWNIGYCHFENTKVPVNDTCRKDHIDGNYIAGMDIMNSDSWVVHDCLFRNIRGATGGGRGAIFFWGGTDGRQNKNVTVERNTFFGCDRSICFGNASGAVDVTGGAIRNNFIVRGADNGIEMEHSSSVKIYNNTLYSTNPTFTMAVQFSANDTANEFRNNIIFGNISGSVQTMSNNITKNTAGDANTNWFVSRSDANLHLTGNATQAINQGANGLVADDWDGHARVDATCDVGADEYNSVLVENRPAESEETLTLSIFPNPFNPATAVKFSIAGITKEAVRLAVYDLKGGLVKVLMHRVSGKGPYTVAWDGTDGKGAQVSGGVYVCTLTAGSMVLARKMFLVR</sequence>
<proteinExistence type="predicted"/>
<dbReference type="EMBL" id="MFYX01000078">
    <property type="protein sequence ID" value="OGK03946.1"/>
    <property type="molecule type" value="Genomic_DNA"/>
</dbReference>
<dbReference type="InterPro" id="IPR025965">
    <property type="entry name" value="FlgD/Vpr_Ig-like"/>
</dbReference>
<dbReference type="Proteomes" id="UP000179243">
    <property type="component" value="Unassembled WGS sequence"/>
</dbReference>
<evidence type="ECO:0000259" key="1">
    <source>
        <dbReference type="Pfam" id="PF13860"/>
    </source>
</evidence>
<accession>A0A1F7FBT4</accession>
<dbReference type="Gene3D" id="2.160.20.10">
    <property type="entry name" value="Single-stranded right-handed beta-helix, Pectin lyase-like"/>
    <property type="match status" value="1"/>
</dbReference>
<gene>
    <name evidence="2" type="ORF">A2519_04445</name>
</gene>
<dbReference type="SUPFAM" id="SSF51126">
    <property type="entry name" value="Pectin lyase-like"/>
    <property type="match status" value="1"/>
</dbReference>
<evidence type="ECO:0000313" key="3">
    <source>
        <dbReference type="Proteomes" id="UP000179243"/>
    </source>
</evidence>
<comment type="caution">
    <text evidence="2">The sequence shown here is derived from an EMBL/GenBank/DDBJ whole genome shotgun (WGS) entry which is preliminary data.</text>
</comment>
<evidence type="ECO:0000313" key="2">
    <source>
        <dbReference type="EMBL" id="OGK03946.1"/>
    </source>
</evidence>
<dbReference type="Pfam" id="PF13860">
    <property type="entry name" value="FlgD_ig"/>
    <property type="match status" value="1"/>
</dbReference>
<dbReference type="AlphaFoldDB" id="A0A1F7FBT4"/>
<name>A0A1F7FBT4_UNCRA</name>
<dbReference type="Gene3D" id="2.60.40.4070">
    <property type="match status" value="1"/>
</dbReference>